<keyword evidence="6 9" id="KW-1133">Transmembrane helix</keyword>
<feature type="domain" description="Cation efflux protein cytoplasmic" evidence="11">
    <location>
        <begin position="188"/>
        <end position="255"/>
    </location>
</feature>
<dbReference type="GO" id="GO:0005385">
    <property type="term" value="F:zinc ion transmembrane transporter activity"/>
    <property type="evidence" value="ECO:0007669"/>
    <property type="project" value="TreeGrafter"/>
</dbReference>
<reference evidence="12" key="1">
    <citation type="journal article" date="2020" name="Microb. Genom.">
        <title>Genetic diversity of clinical and environmental Mucorales isolates obtained from an investigation of mucormycosis cases among solid organ transplant recipients.</title>
        <authorList>
            <person name="Nguyen M.H."/>
            <person name="Kaul D."/>
            <person name="Muto C."/>
            <person name="Cheng S.J."/>
            <person name="Richter R.A."/>
            <person name="Bruno V.M."/>
            <person name="Liu G."/>
            <person name="Beyhan S."/>
            <person name="Sundermann A.J."/>
            <person name="Mounaud S."/>
            <person name="Pasculle A.W."/>
            <person name="Nierman W.C."/>
            <person name="Driscoll E."/>
            <person name="Cumbie R."/>
            <person name="Clancy C.J."/>
            <person name="Dupont C.L."/>
        </authorList>
    </citation>
    <scope>NUCLEOTIDE SEQUENCE</scope>
    <source>
        <strain evidence="12">GL11</strain>
    </source>
</reference>
<dbReference type="InterPro" id="IPR036837">
    <property type="entry name" value="Cation_efflux_CTD_sf"/>
</dbReference>
<feature type="region of interest" description="Disordered" evidence="8">
    <location>
        <begin position="258"/>
        <end position="282"/>
    </location>
</feature>
<comment type="similarity">
    <text evidence="2">Belongs to the cation diffusion facilitator (CDF) transporter (TC 2.A.4) family. SLC30A subfamily.</text>
</comment>
<dbReference type="InterPro" id="IPR027469">
    <property type="entry name" value="Cation_efflux_TMD_sf"/>
</dbReference>
<evidence type="ECO:0000259" key="11">
    <source>
        <dbReference type="Pfam" id="PF16916"/>
    </source>
</evidence>
<name>A0A9P7BN26_RHIOR</name>
<sequence>MLNDLLSLCVALWAIKLSSITRYNPKYSYGWQRAEILGALINSVFLLALCFTILMDAIERFVSPKAIQDPVMVLITGGVGLVANLIGLLLFHEHGHGHGDPTEKGQHGHEGGHLNMRGIFLHVLGDALGNMGVIASALFIWLTPFSWRFYFDPLVSVLITIIIFLSALPLVKQTASILLQGVPRTVPLSDVYQSLLKVEGVKSVHELHVWQLSDIKLIASLHVLLESREGYMKSASDIRKSLHGFGIHSATIQPEFIDDDDKSQKNESSLYLNHPPDEGSTSSSTCLLRCIEASCLEDNCCPAVQ</sequence>
<evidence type="ECO:0000256" key="9">
    <source>
        <dbReference type="SAM" id="Phobius"/>
    </source>
</evidence>
<evidence type="ECO:0000259" key="10">
    <source>
        <dbReference type="Pfam" id="PF01545"/>
    </source>
</evidence>
<evidence type="ECO:0000313" key="13">
    <source>
        <dbReference type="Proteomes" id="UP000716291"/>
    </source>
</evidence>
<accession>A0A9P7BN26</accession>
<evidence type="ECO:0000256" key="6">
    <source>
        <dbReference type="ARBA" id="ARBA00022989"/>
    </source>
</evidence>
<feature type="transmembrane region" description="Helical" evidence="9">
    <location>
        <begin position="36"/>
        <end position="58"/>
    </location>
</feature>
<gene>
    <name evidence="12" type="ORF">G6F64_010800</name>
</gene>
<dbReference type="NCBIfam" id="TIGR01297">
    <property type="entry name" value="CDF"/>
    <property type="match status" value="1"/>
</dbReference>
<keyword evidence="7 9" id="KW-0472">Membrane</keyword>
<evidence type="ECO:0008006" key="14">
    <source>
        <dbReference type="Google" id="ProtNLM"/>
    </source>
</evidence>
<dbReference type="PANTHER" id="PTHR45820:SF4">
    <property type="entry name" value="ZINC TRANSPORTER 63C, ISOFORM F"/>
    <property type="match status" value="1"/>
</dbReference>
<organism evidence="12 13">
    <name type="scientific">Rhizopus oryzae</name>
    <name type="common">Mucormycosis agent</name>
    <name type="synonym">Rhizopus arrhizus var. delemar</name>
    <dbReference type="NCBI Taxonomy" id="64495"/>
    <lineage>
        <taxon>Eukaryota</taxon>
        <taxon>Fungi</taxon>
        <taxon>Fungi incertae sedis</taxon>
        <taxon>Mucoromycota</taxon>
        <taxon>Mucoromycotina</taxon>
        <taxon>Mucoromycetes</taxon>
        <taxon>Mucorales</taxon>
        <taxon>Mucorineae</taxon>
        <taxon>Rhizopodaceae</taxon>
        <taxon>Rhizopus</taxon>
    </lineage>
</organism>
<dbReference type="GO" id="GO:0006882">
    <property type="term" value="P:intracellular zinc ion homeostasis"/>
    <property type="evidence" value="ECO:0007669"/>
    <property type="project" value="TreeGrafter"/>
</dbReference>
<dbReference type="EMBL" id="JAANQT010002364">
    <property type="protein sequence ID" value="KAG1302585.1"/>
    <property type="molecule type" value="Genomic_DNA"/>
</dbReference>
<comment type="subcellular location">
    <subcellularLocation>
        <location evidence="1">Membrane</location>
        <topology evidence="1">Multi-pass membrane protein</topology>
    </subcellularLocation>
</comment>
<proteinExistence type="inferred from homology"/>
<evidence type="ECO:0000256" key="1">
    <source>
        <dbReference type="ARBA" id="ARBA00004141"/>
    </source>
</evidence>
<dbReference type="InterPro" id="IPR058533">
    <property type="entry name" value="Cation_efflux_TM"/>
</dbReference>
<dbReference type="InterPro" id="IPR027470">
    <property type="entry name" value="Cation_efflux_CTD"/>
</dbReference>
<keyword evidence="4 9" id="KW-0812">Transmembrane</keyword>
<dbReference type="SUPFAM" id="SSF160240">
    <property type="entry name" value="Cation efflux protein cytoplasmic domain-like"/>
    <property type="match status" value="1"/>
</dbReference>
<dbReference type="SUPFAM" id="SSF161111">
    <property type="entry name" value="Cation efflux protein transmembrane domain-like"/>
    <property type="match status" value="1"/>
</dbReference>
<evidence type="ECO:0000313" key="12">
    <source>
        <dbReference type="EMBL" id="KAG1302585.1"/>
    </source>
</evidence>
<dbReference type="PANTHER" id="PTHR45820">
    <property type="entry name" value="FI23527P1"/>
    <property type="match status" value="1"/>
</dbReference>
<keyword evidence="13" id="KW-1185">Reference proteome</keyword>
<dbReference type="Proteomes" id="UP000716291">
    <property type="component" value="Unassembled WGS sequence"/>
</dbReference>
<dbReference type="OrthoDB" id="9944568at2759"/>
<dbReference type="Pfam" id="PF16916">
    <property type="entry name" value="ZT_dimer"/>
    <property type="match status" value="1"/>
</dbReference>
<protein>
    <recommendedName>
        <fullName evidence="14">Cation efflux protein</fullName>
    </recommendedName>
</protein>
<dbReference type="Pfam" id="PF01545">
    <property type="entry name" value="Cation_efflux"/>
    <property type="match status" value="1"/>
</dbReference>
<evidence type="ECO:0000256" key="4">
    <source>
        <dbReference type="ARBA" id="ARBA00022692"/>
    </source>
</evidence>
<keyword evidence="3" id="KW-0813">Transport</keyword>
<evidence type="ECO:0000256" key="3">
    <source>
        <dbReference type="ARBA" id="ARBA00022448"/>
    </source>
</evidence>
<feature type="transmembrane region" description="Helical" evidence="9">
    <location>
        <begin position="70"/>
        <end position="91"/>
    </location>
</feature>
<dbReference type="Gene3D" id="1.20.1510.10">
    <property type="entry name" value="Cation efflux protein transmembrane domain"/>
    <property type="match status" value="1"/>
</dbReference>
<feature type="domain" description="Cation efflux protein transmembrane" evidence="10">
    <location>
        <begin position="1"/>
        <end position="179"/>
    </location>
</feature>
<dbReference type="AlphaFoldDB" id="A0A9P7BN26"/>
<evidence type="ECO:0000256" key="8">
    <source>
        <dbReference type="SAM" id="MobiDB-lite"/>
    </source>
</evidence>
<evidence type="ECO:0000256" key="5">
    <source>
        <dbReference type="ARBA" id="ARBA00022833"/>
    </source>
</evidence>
<evidence type="ECO:0000256" key="2">
    <source>
        <dbReference type="ARBA" id="ARBA00008873"/>
    </source>
</evidence>
<keyword evidence="5" id="KW-0862">Zinc</keyword>
<feature type="transmembrane region" description="Helical" evidence="9">
    <location>
        <begin position="149"/>
        <end position="171"/>
    </location>
</feature>
<feature type="transmembrane region" description="Helical" evidence="9">
    <location>
        <begin position="119"/>
        <end position="142"/>
    </location>
</feature>
<dbReference type="InterPro" id="IPR002524">
    <property type="entry name" value="Cation_efflux"/>
</dbReference>
<dbReference type="GO" id="GO:0016020">
    <property type="term" value="C:membrane"/>
    <property type="evidence" value="ECO:0007669"/>
    <property type="project" value="UniProtKB-SubCell"/>
</dbReference>
<evidence type="ECO:0000256" key="7">
    <source>
        <dbReference type="ARBA" id="ARBA00023136"/>
    </source>
</evidence>
<comment type="caution">
    <text evidence="12">The sequence shown here is derived from an EMBL/GenBank/DDBJ whole genome shotgun (WGS) entry which is preliminary data.</text>
</comment>